<evidence type="ECO:0000256" key="1">
    <source>
        <dbReference type="ARBA" id="ARBA00023157"/>
    </source>
</evidence>
<keyword evidence="1" id="KW-1015">Disulfide bond</keyword>
<dbReference type="PANTHER" id="PTHR46780">
    <property type="entry name" value="PROTEIN EVA-1"/>
    <property type="match status" value="1"/>
</dbReference>
<accession>A0AAD9JNK1</accession>
<dbReference type="InterPro" id="IPR043159">
    <property type="entry name" value="Lectin_gal-bd_sf"/>
</dbReference>
<keyword evidence="3" id="KW-0812">Transmembrane</keyword>
<organism evidence="5 6">
    <name type="scientific">Paralvinella palmiformis</name>
    <dbReference type="NCBI Taxonomy" id="53620"/>
    <lineage>
        <taxon>Eukaryota</taxon>
        <taxon>Metazoa</taxon>
        <taxon>Spiralia</taxon>
        <taxon>Lophotrochozoa</taxon>
        <taxon>Annelida</taxon>
        <taxon>Polychaeta</taxon>
        <taxon>Sedentaria</taxon>
        <taxon>Canalipalpata</taxon>
        <taxon>Terebellida</taxon>
        <taxon>Terebelliformia</taxon>
        <taxon>Alvinellidae</taxon>
        <taxon>Paralvinella</taxon>
    </lineage>
</organism>
<dbReference type="PROSITE" id="PS01180">
    <property type="entry name" value="CUB"/>
    <property type="match status" value="1"/>
</dbReference>
<evidence type="ECO:0000256" key="2">
    <source>
        <dbReference type="PROSITE-ProRule" id="PRU00059"/>
    </source>
</evidence>
<evidence type="ECO:0000259" key="4">
    <source>
        <dbReference type="PROSITE" id="PS01180"/>
    </source>
</evidence>
<reference evidence="5" key="1">
    <citation type="journal article" date="2023" name="Mol. Biol. Evol.">
        <title>Third-Generation Sequencing Reveals the Adaptive Role of the Epigenome in Three Deep-Sea Polychaetes.</title>
        <authorList>
            <person name="Perez M."/>
            <person name="Aroh O."/>
            <person name="Sun Y."/>
            <person name="Lan Y."/>
            <person name="Juniper S.K."/>
            <person name="Young C.R."/>
            <person name="Angers B."/>
            <person name="Qian P.Y."/>
        </authorList>
    </citation>
    <scope>NUCLEOTIDE SEQUENCE</scope>
    <source>
        <strain evidence="5">P08H-3</strain>
    </source>
</reference>
<dbReference type="CDD" id="cd22823">
    <property type="entry name" value="Gal_Rha_Lectin"/>
    <property type="match status" value="1"/>
</dbReference>
<dbReference type="InterPro" id="IPR000859">
    <property type="entry name" value="CUB_dom"/>
</dbReference>
<feature type="transmembrane region" description="Helical" evidence="3">
    <location>
        <begin position="364"/>
        <end position="390"/>
    </location>
</feature>
<dbReference type="Gene3D" id="2.60.120.290">
    <property type="entry name" value="Spermadhesin, CUB domain"/>
    <property type="match status" value="1"/>
</dbReference>
<dbReference type="AlphaFoldDB" id="A0AAD9JNK1"/>
<dbReference type="Gene3D" id="2.60.120.740">
    <property type="match status" value="1"/>
</dbReference>
<dbReference type="EMBL" id="JAODUP010000211">
    <property type="protein sequence ID" value="KAK2156529.1"/>
    <property type="molecule type" value="Genomic_DNA"/>
</dbReference>
<keyword evidence="6" id="KW-1185">Reference proteome</keyword>
<gene>
    <name evidence="5" type="ORF">LSH36_211g04038</name>
</gene>
<evidence type="ECO:0000313" key="6">
    <source>
        <dbReference type="Proteomes" id="UP001208570"/>
    </source>
</evidence>
<protein>
    <recommendedName>
        <fullName evidence="4">CUB domain-containing protein</fullName>
    </recommendedName>
</protein>
<comment type="caution">
    <text evidence="2">Lacks conserved residue(s) required for the propagation of feature annotation.</text>
</comment>
<keyword evidence="3" id="KW-0472">Membrane</keyword>
<sequence>MIRIARLKSGDEVMWFVDDGQWFVDRDSGLLTLDSALLTVDSGLLTLDSALLTVDSALLTVDGIGVEYCWEDFNATCPEDEVILMTSALYGRMKIGRCLSRDYYVGCHSDVIYFMDRKCSGRHICTLPIPDTELQSQVACPKDLVAYLNATYVCVKVAYPKGATGAGPTSTCSKSSKSTLIRTTKIGYVSSLVSIEAGAGLTPCPWRITVPKGQKINVTLLDFSVGVSDNADDICAMYATLRETGETATDIMVCGGEAREKVVYLSDTNTVNIEINAALAKNRAHMPYFLLKYEPVGCPDLEAPSGGWVDRHGHKVAMGCNNTREVRHLVCNGNTWIGEPSNCTGAHLTGSQDAQGFVRKEVPFGLVLAIVIGVILGIVIGSLLLGVVLYTQNRLKRRRQTPSATYVGGTTDMEKTQILQSGNYGYAHVWELQQLRGTVPETSTPGEQRSASRVLSPCPIEFGSHLGKPPGFTSPRDHPYESPRISAPGHCQSTRRNVDVNSGVISPNCHEFDLHIKTTVGTGSANVTQDNMNEARYTD</sequence>
<proteinExistence type="predicted"/>
<dbReference type="InterPro" id="IPR035914">
    <property type="entry name" value="Sperma_CUB_dom_sf"/>
</dbReference>
<dbReference type="Proteomes" id="UP001208570">
    <property type="component" value="Unassembled WGS sequence"/>
</dbReference>
<feature type="domain" description="CUB" evidence="4">
    <location>
        <begin position="172"/>
        <end position="296"/>
    </location>
</feature>
<comment type="caution">
    <text evidence="5">The sequence shown here is derived from an EMBL/GenBank/DDBJ whole genome shotgun (WGS) entry which is preliminary data.</text>
</comment>
<keyword evidence="3" id="KW-1133">Transmembrane helix</keyword>
<evidence type="ECO:0000256" key="3">
    <source>
        <dbReference type="SAM" id="Phobius"/>
    </source>
</evidence>
<name>A0AAD9JNK1_9ANNE</name>
<evidence type="ECO:0000313" key="5">
    <source>
        <dbReference type="EMBL" id="KAK2156529.1"/>
    </source>
</evidence>
<dbReference type="SUPFAM" id="SSF49854">
    <property type="entry name" value="Spermadhesin, CUB domain"/>
    <property type="match status" value="1"/>
</dbReference>